<comment type="caution">
    <text evidence="2">The sequence shown here is derived from an EMBL/GenBank/DDBJ whole genome shotgun (WGS) entry which is preliminary data.</text>
</comment>
<evidence type="ECO:0000256" key="1">
    <source>
        <dbReference type="SAM" id="MobiDB-lite"/>
    </source>
</evidence>
<dbReference type="Proteomes" id="UP001153148">
    <property type="component" value="Unassembled WGS sequence"/>
</dbReference>
<keyword evidence="3" id="KW-1185">Reference proteome</keyword>
<protein>
    <submittedName>
        <fullName evidence="2">Uncharacterized protein</fullName>
    </submittedName>
</protein>
<accession>A0ABN7P9L6</accession>
<reference evidence="2" key="1">
    <citation type="submission" date="2021-03" db="EMBL/GenBank/DDBJ databases">
        <authorList>
            <person name="Tran Van P."/>
        </authorList>
    </citation>
    <scope>NUCLEOTIDE SEQUENCE</scope>
</reference>
<gene>
    <name evidence="2" type="ORF">TPAB3V08_LOCUS9833</name>
</gene>
<feature type="region of interest" description="Disordered" evidence="1">
    <location>
        <begin position="161"/>
        <end position="193"/>
    </location>
</feature>
<sequence length="272" mass="31250">ENLVKMESRAQQVQQAPEETRVRMGPLVFRVHLGLLAQTERGGHRALLDHEGSRACQEHQGTQVHLVRMVSQEYKALPDFQEHQAQEEREASLEREVPWDLLEDQDREESRDHRDRMVYRVPRELKEIRDIRDHQVLCQVLLEIRERGEIMVHQVLKVHQGLPGLRGQPGPSGDKGERGNYGPSGPEGPPGMITSYMCNPSQNALVDKESAGRRVRWVPQGPPVNLQREETQAHQVLLERRELSAVQERGVPPALRDFRDSQASWDRRAHQA</sequence>
<feature type="region of interest" description="Disordered" evidence="1">
    <location>
        <begin position="252"/>
        <end position="272"/>
    </location>
</feature>
<feature type="non-terminal residue" evidence="2">
    <location>
        <position position="1"/>
    </location>
</feature>
<evidence type="ECO:0000313" key="3">
    <source>
        <dbReference type="Proteomes" id="UP001153148"/>
    </source>
</evidence>
<evidence type="ECO:0000313" key="2">
    <source>
        <dbReference type="EMBL" id="CAG2062885.1"/>
    </source>
</evidence>
<feature type="compositionally biased region" description="Basic and acidic residues" evidence="1">
    <location>
        <begin position="256"/>
        <end position="272"/>
    </location>
</feature>
<organism evidence="2 3">
    <name type="scientific">Timema podura</name>
    <name type="common">Walking stick</name>
    <dbReference type="NCBI Taxonomy" id="61482"/>
    <lineage>
        <taxon>Eukaryota</taxon>
        <taxon>Metazoa</taxon>
        <taxon>Ecdysozoa</taxon>
        <taxon>Arthropoda</taxon>
        <taxon>Hexapoda</taxon>
        <taxon>Insecta</taxon>
        <taxon>Pterygota</taxon>
        <taxon>Neoptera</taxon>
        <taxon>Polyneoptera</taxon>
        <taxon>Phasmatodea</taxon>
        <taxon>Timematodea</taxon>
        <taxon>Timematoidea</taxon>
        <taxon>Timematidae</taxon>
        <taxon>Timema</taxon>
    </lineage>
</organism>
<proteinExistence type="predicted"/>
<name>A0ABN7P9L6_TIMPD</name>
<feature type="compositionally biased region" description="Low complexity" evidence="1">
    <location>
        <begin position="161"/>
        <end position="172"/>
    </location>
</feature>
<dbReference type="EMBL" id="CAJPIN010022931">
    <property type="protein sequence ID" value="CAG2062885.1"/>
    <property type="molecule type" value="Genomic_DNA"/>
</dbReference>